<feature type="region of interest" description="Disordered" evidence="2">
    <location>
        <begin position="357"/>
        <end position="376"/>
    </location>
</feature>
<dbReference type="InterPro" id="IPR001106">
    <property type="entry name" value="Aromatic_Lyase"/>
</dbReference>
<dbReference type="Gene3D" id="1.20.200.10">
    <property type="entry name" value="Fumarase/aspartase (Central domain)"/>
    <property type="match status" value="1"/>
</dbReference>
<dbReference type="Proteomes" id="UP001165060">
    <property type="component" value="Unassembled WGS sequence"/>
</dbReference>
<proteinExistence type="inferred from homology"/>
<comment type="similarity">
    <text evidence="1">Belongs to the PAL/histidase family.</text>
</comment>
<dbReference type="PANTHER" id="PTHR10362">
    <property type="entry name" value="HISTIDINE AMMONIA-LYASE"/>
    <property type="match status" value="1"/>
</dbReference>
<dbReference type="EMBL" id="BRYB01002892">
    <property type="protein sequence ID" value="GMI27223.1"/>
    <property type="molecule type" value="Genomic_DNA"/>
</dbReference>
<gene>
    <name evidence="3" type="ORF">TeGR_g3396</name>
</gene>
<evidence type="ECO:0000256" key="1">
    <source>
        <dbReference type="ARBA" id="ARBA00007238"/>
    </source>
</evidence>
<comment type="caution">
    <text evidence="3">The sequence shown here is derived from an EMBL/GenBank/DDBJ whole genome shotgun (WGS) entry which is preliminary data.</text>
</comment>
<dbReference type="PROSITE" id="PS00488">
    <property type="entry name" value="PAL_HISTIDASE"/>
    <property type="match status" value="1"/>
</dbReference>
<keyword evidence="4" id="KW-1185">Reference proteome</keyword>
<sequence length="619" mass="66285">MSSPVQIDGYSLTPQNLYALSFGKDTIELSEEAITRVNAGRDVVDQIVASGEIVYGINTGFGLFSNVSVTADKLGELQENLIRSHCAGVGNPLTMARTRMLLAVRINVLAKGHSGIRLSNVQKMIKAFNSSFLPVVPEKGTVGASGDLAPLSHLALGLMGEGKMWDPRTNEIGDAKTILADHNFEPITLGAKEGLALINGTQLIASLGAEAVERAANVAKCADVATALTLEGLCGTVRAYHPLIHKVRPHVGQQVVAARVRTLLQPENPSELWQSHQYKGKVQDAYSLRCVPQVHGIVNDTINFVKGILTTELNCATDNPMVFTAEQVANEIPFGFDIKIANPDDDDKDSFTKGLTKKYAEKPAQTRTDAPAESGEVTDLDAAKAEIAALKKTVAEQEKTIDEKKNWAMFKKESDTQTLGGGGVIMSGGNFHGEYPAKALDFLAIGVHELANISERRIERMCNPTLSNLPAFLVADGGFNSGFMIAHCTAAAMVSENKVLTHPASVDSISTSAAKEDHVSMGGFAARKALEVVGNVEVCIAIELLAACQAIEFHRPLKTTAALERVHALVRSVAAPWDRDRIMNNDIDAVHELIKSGAIWDAVKDDLTVEAGGDPLGKQ</sequence>
<dbReference type="SUPFAM" id="SSF48557">
    <property type="entry name" value="L-aspartase-like"/>
    <property type="match status" value="2"/>
</dbReference>
<name>A0ABQ6MIK6_9STRA</name>
<dbReference type="CDD" id="cd00332">
    <property type="entry name" value="PAL-HAL"/>
    <property type="match status" value="1"/>
</dbReference>
<dbReference type="InterPro" id="IPR024083">
    <property type="entry name" value="Fumarase/histidase_N"/>
</dbReference>
<accession>A0ABQ6MIK6</accession>
<dbReference type="InterPro" id="IPR008948">
    <property type="entry name" value="L-Aspartase-like"/>
</dbReference>
<protein>
    <recommendedName>
        <fullName evidence="5">Histidine ammonia-lyase</fullName>
    </recommendedName>
</protein>
<evidence type="ECO:0000313" key="4">
    <source>
        <dbReference type="Proteomes" id="UP001165060"/>
    </source>
</evidence>
<dbReference type="Pfam" id="PF00221">
    <property type="entry name" value="Lyase_aromatic"/>
    <property type="match status" value="2"/>
</dbReference>
<organism evidence="3 4">
    <name type="scientific">Tetraparma gracilis</name>
    <dbReference type="NCBI Taxonomy" id="2962635"/>
    <lineage>
        <taxon>Eukaryota</taxon>
        <taxon>Sar</taxon>
        <taxon>Stramenopiles</taxon>
        <taxon>Ochrophyta</taxon>
        <taxon>Bolidophyceae</taxon>
        <taxon>Parmales</taxon>
        <taxon>Triparmaceae</taxon>
        <taxon>Tetraparma</taxon>
    </lineage>
</organism>
<evidence type="ECO:0008006" key="5">
    <source>
        <dbReference type="Google" id="ProtNLM"/>
    </source>
</evidence>
<dbReference type="Gene3D" id="1.10.275.10">
    <property type="entry name" value="Fumarase/aspartase (N-terminal domain)"/>
    <property type="match status" value="1"/>
</dbReference>
<evidence type="ECO:0000313" key="3">
    <source>
        <dbReference type="EMBL" id="GMI27223.1"/>
    </source>
</evidence>
<evidence type="ECO:0000256" key="2">
    <source>
        <dbReference type="SAM" id="MobiDB-lite"/>
    </source>
</evidence>
<dbReference type="InterPro" id="IPR022313">
    <property type="entry name" value="Phe/His_NH3-lyase_AS"/>
</dbReference>
<reference evidence="3 4" key="1">
    <citation type="journal article" date="2023" name="Commun. Biol.">
        <title>Genome analysis of Parmales, the sister group of diatoms, reveals the evolutionary specialization of diatoms from phago-mixotrophs to photoautotrophs.</title>
        <authorList>
            <person name="Ban H."/>
            <person name="Sato S."/>
            <person name="Yoshikawa S."/>
            <person name="Yamada K."/>
            <person name="Nakamura Y."/>
            <person name="Ichinomiya M."/>
            <person name="Sato N."/>
            <person name="Blanc-Mathieu R."/>
            <person name="Endo H."/>
            <person name="Kuwata A."/>
            <person name="Ogata H."/>
        </authorList>
    </citation>
    <scope>NUCLEOTIDE SEQUENCE [LARGE SCALE GENOMIC DNA]</scope>
</reference>